<organism evidence="1">
    <name type="scientific">Anguilla anguilla</name>
    <name type="common">European freshwater eel</name>
    <name type="synonym">Muraena anguilla</name>
    <dbReference type="NCBI Taxonomy" id="7936"/>
    <lineage>
        <taxon>Eukaryota</taxon>
        <taxon>Metazoa</taxon>
        <taxon>Chordata</taxon>
        <taxon>Craniata</taxon>
        <taxon>Vertebrata</taxon>
        <taxon>Euteleostomi</taxon>
        <taxon>Actinopterygii</taxon>
        <taxon>Neopterygii</taxon>
        <taxon>Teleostei</taxon>
        <taxon>Anguilliformes</taxon>
        <taxon>Anguillidae</taxon>
        <taxon>Anguilla</taxon>
    </lineage>
</organism>
<proteinExistence type="predicted"/>
<protein>
    <submittedName>
        <fullName evidence="1">Uncharacterized protein</fullName>
    </submittedName>
</protein>
<evidence type="ECO:0000313" key="1">
    <source>
        <dbReference type="EMBL" id="JAH26017.1"/>
    </source>
</evidence>
<dbReference type="EMBL" id="GBXM01082560">
    <property type="protein sequence ID" value="JAH26017.1"/>
    <property type="molecule type" value="Transcribed_RNA"/>
</dbReference>
<sequence>MQDTLYKNQNLNLDKNP</sequence>
<name>A0A0E9RB50_ANGAN</name>
<reference evidence="1" key="2">
    <citation type="journal article" date="2015" name="Fish Shellfish Immunol.">
        <title>Early steps in the European eel (Anguilla anguilla)-Vibrio vulnificus interaction in the gills: Role of the RtxA13 toxin.</title>
        <authorList>
            <person name="Callol A."/>
            <person name="Pajuelo D."/>
            <person name="Ebbesson L."/>
            <person name="Teles M."/>
            <person name="MacKenzie S."/>
            <person name="Amaro C."/>
        </authorList>
    </citation>
    <scope>NUCLEOTIDE SEQUENCE</scope>
</reference>
<dbReference type="AlphaFoldDB" id="A0A0E9RB50"/>
<accession>A0A0E9RB50</accession>
<reference evidence="1" key="1">
    <citation type="submission" date="2014-11" db="EMBL/GenBank/DDBJ databases">
        <authorList>
            <person name="Amaro Gonzalez C."/>
        </authorList>
    </citation>
    <scope>NUCLEOTIDE SEQUENCE</scope>
</reference>